<dbReference type="RefSeq" id="WP_086347506.1">
    <property type="nucleotide sequence ID" value="NZ_CP147247.1"/>
</dbReference>
<feature type="domain" description="Bleomycin resistance protein" evidence="1">
    <location>
        <begin position="22"/>
        <end position="81"/>
    </location>
</feature>
<gene>
    <name evidence="3" type="ORF">A5888_000294</name>
    <name evidence="2" type="ORF">A5888_000341</name>
</gene>
<dbReference type="OrthoDB" id="1895186at2"/>
<accession>A0A242KBT9</accession>
<organism evidence="2">
    <name type="scientific">Candidatus Enterococcus clewellii</name>
    <dbReference type="NCBI Taxonomy" id="1834193"/>
    <lineage>
        <taxon>Bacteria</taxon>
        <taxon>Bacillati</taxon>
        <taxon>Bacillota</taxon>
        <taxon>Bacilli</taxon>
        <taxon>Lactobacillales</taxon>
        <taxon>Enterococcaceae</taxon>
        <taxon>Enterococcus</taxon>
    </lineage>
</organism>
<name>A0A242KBT9_9ENTE</name>
<reference evidence="2" key="1">
    <citation type="submission" date="2017-05" db="EMBL/GenBank/DDBJ databases">
        <title>The Genome Sequence of Enterococcus sp. 9E7_DIV0242.</title>
        <authorList>
            <consortium name="The Broad Institute Genomics Platform"/>
            <consortium name="The Broad Institute Genomic Center for Infectious Diseases"/>
            <person name="Earl A."/>
            <person name="Manson A."/>
            <person name="Schwartman J."/>
            <person name="Gilmore M."/>
            <person name="Abouelleil A."/>
            <person name="Cao P."/>
            <person name="Chapman S."/>
            <person name="Cusick C."/>
            <person name="Shea T."/>
            <person name="Young S."/>
            <person name="Neafsey D."/>
            <person name="Nusbaum C."/>
            <person name="Birren B."/>
        </authorList>
    </citation>
    <scope>NUCLEOTIDE SEQUENCE [LARGE SCALE GENOMIC DNA]</scope>
    <source>
        <strain evidence="2">9E7_DIV0242</strain>
    </source>
</reference>
<evidence type="ECO:0000313" key="2">
    <source>
        <dbReference type="EMBL" id="OTP18527.1"/>
    </source>
</evidence>
<evidence type="ECO:0000313" key="3">
    <source>
        <dbReference type="EMBL" id="WYJ88575.1"/>
    </source>
</evidence>
<dbReference type="Gene3D" id="3.30.1900.10">
    <property type="entry name" value="glyoxalase-related enzyme like domain"/>
    <property type="match status" value="1"/>
</dbReference>
<reference evidence="3" key="2">
    <citation type="submission" date="2017-05" db="EMBL/GenBank/DDBJ databases">
        <authorList>
            <consortium name="The Broad Institute Genomics Platform"/>
            <consortium name="The Broad Institute Genomic Center for Infectious Diseases"/>
            <person name="Earl A."/>
            <person name="Manson A."/>
            <person name="Schwartman J."/>
            <person name="Gilmore M."/>
            <person name="Abouelleil A."/>
            <person name="Cao P."/>
            <person name="Chapman S."/>
            <person name="Cusick C."/>
            <person name="Shea T."/>
            <person name="Young S."/>
            <person name="Neafsey D."/>
            <person name="Nusbaum C."/>
            <person name="Birren B."/>
        </authorList>
    </citation>
    <scope>NUCLEOTIDE SEQUENCE</scope>
    <source>
        <strain evidence="3">9E7_DIV0242</strain>
    </source>
</reference>
<keyword evidence="4" id="KW-1185">Reference proteome</keyword>
<dbReference type="EMBL" id="NGMM01000001">
    <property type="protein sequence ID" value="OTP18527.1"/>
    <property type="molecule type" value="Genomic_DNA"/>
</dbReference>
<evidence type="ECO:0000313" key="4">
    <source>
        <dbReference type="Proteomes" id="UP000195141"/>
    </source>
</evidence>
<reference evidence="3" key="3">
    <citation type="submission" date="2024-03" db="EMBL/GenBank/DDBJ databases">
        <title>The Genome Sequence of Enterococcus sp. DIV0242b.</title>
        <authorList>
            <consortium name="The Broad Institute Genomics Platform"/>
            <consortium name="The Broad Institute Microbial Omics Core"/>
            <consortium name="The Broad Institute Genomic Center for Infectious Diseases"/>
            <person name="Earl A."/>
            <person name="Manson A."/>
            <person name="Gilmore M."/>
            <person name="Schwartman J."/>
            <person name="Shea T."/>
            <person name="Abouelleil A."/>
            <person name="Cao P."/>
            <person name="Chapman S."/>
            <person name="Cusick C."/>
            <person name="Young S."/>
            <person name="Neafsey D."/>
            <person name="Nusbaum C."/>
            <person name="Birren B."/>
        </authorList>
    </citation>
    <scope>NUCLEOTIDE SEQUENCE</scope>
    <source>
        <strain evidence="3">9E7_DIV0242</strain>
    </source>
</reference>
<dbReference type="InterPro" id="IPR049459">
    <property type="entry name" value="Bleomycin_resist_prot_dom"/>
</dbReference>
<protein>
    <recommendedName>
        <fullName evidence="1">Bleomycin resistance protein domain-containing protein</fullName>
    </recommendedName>
</protein>
<dbReference type="AlphaFoldDB" id="A0A242KBT9"/>
<proteinExistence type="predicted"/>
<evidence type="ECO:0000259" key="1">
    <source>
        <dbReference type="Pfam" id="PF21629"/>
    </source>
</evidence>
<dbReference type="Proteomes" id="UP000195141">
    <property type="component" value="Chromosome"/>
</dbReference>
<sequence length="148" mass="16826">MIYSQIDTQFIPDGPLSLGMECVYYSNDIKKTLTWFSKILGWLTKVELSDDTQTISYAVAYTVPYQQFANTTNIQPKIKLHILPGEPRQEVISIIPTTKLEKLVALVNKNNQETMTIKTAYDGNLYAQLTTIDGSILTFYQEASYENL</sequence>
<dbReference type="EMBL" id="CP147247">
    <property type="protein sequence ID" value="WYJ88575.1"/>
    <property type="molecule type" value="Genomic_DNA"/>
</dbReference>
<dbReference type="Pfam" id="PF21629">
    <property type="entry name" value="Bleomycin_resist_prot_dom"/>
    <property type="match status" value="1"/>
</dbReference>